<dbReference type="GO" id="GO:0016787">
    <property type="term" value="F:hydrolase activity"/>
    <property type="evidence" value="ECO:0007669"/>
    <property type="project" value="UniProtKB-KW"/>
</dbReference>
<evidence type="ECO:0000256" key="1">
    <source>
        <dbReference type="ARBA" id="ARBA00000063"/>
    </source>
</evidence>
<evidence type="ECO:0000256" key="2">
    <source>
        <dbReference type="ARBA" id="ARBA00003049"/>
    </source>
</evidence>
<dbReference type="AlphaFoldDB" id="A0A7L4UNS1"/>
<feature type="domain" description="GDPGP1-like C-terminal" evidence="6">
    <location>
        <begin position="171"/>
        <end position="307"/>
    </location>
</feature>
<dbReference type="OrthoDB" id="5494374at2"/>
<dbReference type="InterPro" id="IPR046320">
    <property type="entry name" value="DUF4922"/>
</dbReference>
<evidence type="ECO:0000313" key="8">
    <source>
        <dbReference type="Proteomes" id="UP000251835"/>
    </source>
</evidence>
<sequence length="310" mass="35799">MMNKDINELFDSQLEDWSLAKQNYATLKKVTLKEIQVDGATLTLQFNPARIISSSAKVDKKTLAERPCFLCHKNLPEKQRGIDLSENFALLVNPFPILRKHFTIVNRKHIPQRLLPFIEDMLKISTQLSKEYTVFYNGPKCGASAPDHMHFQAGLSEQFPIWSILERVQAEVVYQKEFIKLEAFEGYVNAFILKGTAKKQLINLLINILNAFSDFQTDEDEPMLNVLAKYDGEWQIILFPREKHRPSQYFEEGDKQVLLSPASVDFGGLLAVPRKEDFKKINESLLSDIFEQLTLNTEDFKKLKEELRTL</sequence>
<dbReference type="Pfam" id="PF16269">
    <property type="entry name" value="DUF4922"/>
    <property type="match status" value="1"/>
</dbReference>
<dbReference type="InterPro" id="IPR026506">
    <property type="entry name" value="GDPGP"/>
</dbReference>
<dbReference type="SUPFAM" id="SSF54197">
    <property type="entry name" value="HIT-like"/>
    <property type="match status" value="1"/>
</dbReference>
<dbReference type="RefSeq" id="WP_116496321.1">
    <property type="nucleotide sequence ID" value="NZ_QENZ01000004.1"/>
</dbReference>
<evidence type="ECO:0000259" key="6">
    <source>
        <dbReference type="Pfam" id="PF26216"/>
    </source>
</evidence>
<keyword evidence="8" id="KW-1185">Reference proteome</keyword>
<dbReference type="GO" id="GO:0005085">
    <property type="term" value="F:guanyl-nucleotide exchange factor activity"/>
    <property type="evidence" value="ECO:0007669"/>
    <property type="project" value="UniProtKB-KW"/>
</dbReference>
<evidence type="ECO:0000256" key="4">
    <source>
        <dbReference type="ARBA" id="ARBA00018857"/>
    </source>
</evidence>
<comment type="function">
    <text evidence="2">Specific and highly efficient GDP-D-glucose phosphorylase regulating the levels of GDP-D-glucose in cells.</text>
</comment>
<evidence type="ECO:0000313" key="7">
    <source>
        <dbReference type="EMBL" id="PVX50765.1"/>
    </source>
</evidence>
<dbReference type="GO" id="GO:0006006">
    <property type="term" value="P:glucose metabolic process"/>
    <property type="evidence" value="ECO:0007669"/>
    <property type="project" value="TreeGrafter"/>
</dbReference>
<gene>
    <name evidence="7" type="ORF">C7377_1081</name>
</gene>
<dbReference type="GO" id="GO:0005737">
    <property type="term" value="C:cytoplasm"/>
    <property type="evidence" value="ECO:0007669"/>
    <property type="project" value="UniProtKB-SubCell"/>
</dbReference>
<dbReference type="InterPro" id="IPR058865">
    <property type="entry name" value="GDPGP1_C"/>
</dbReference>
<reference evidence="7 8" key="1">
    <citation type="submission" date="2018-05" db="EMBL/GenBank/DDBJ databases">
        <title>Genomic Encyclopedia of Type Strains, Phase IV (KMG-IV): sequencing the most valuable type-strain genomes for metagenomic binning, comparative biology and taxonomic classification.</title>
        <authorList>
            <person name="Goeker M."/>
        </authorList>
    </citation>
    <scope>NUCLEOTIDE SEQUENCE [LARGE SCALE GENOMIC DNA]</scope>
    <source>
        <strain evidence="7 8">DSM 28579</strain>
    </source>
</reference>
<comment type="catalytic activity">
    <reaction evidence="1">
        <text>GDP-alpha-D-glucose + phosphate = alpha-D-glucose 1-phosphate + GDP + H(+)</text>
        <dbReference type="Rhea" id="RHEA:30387"/>
        <dbReference type="ChEBI" id="CHEBI:15378"/>
        <dbReference type="ChEBI" id="CHEBI:43474"/>
        <dbReference type="ChEBI" id="CHEBI:58189"/>
        <dbReference type="ChEBI" id="CHEBI:58601"/>
        <dbReference type="ChEBI" id="CHEBI:62230"/>
        <dbReference type="EC" id="2.7.7.78"/>
    </reaction>
</comment>
<accession>A0A7L4UNS1</accession>
<dbReference type="InterPro" id="IPR036265">
    <property type="entry name" value="HIT-like_sf"/>
</dbReference>
<dbReference type="Gene3D" id="3.30.428.70">
    <property type="match status" value="1"/>
</dbReference>
<dbReference type="EMBL" id="QENZ01000004">
    <property type="protein sequence ID" value="PVX50765.1"/>
    <property type="molecule type" value="Genomic_DNA"/>
</dbReference>
<organism evidence="7 8">
    <name type="scientific">Balneicella halophila</name>
    <dbReference type="NCBI Taxonomy" id="1537566"/>
    <lineage>
        <taxon>Bacteria</taxon>
        <taxon>Pseudomonadati</taxon>
        <taxon>Bacteroidota</taxon>
        <taxon>Bacteroidia</taxon>
        <taxon>Bacteroidales</taxon>
        <taxon>Balneicellaceae</taxon>
        <taxon>Balneicella</taxon>
    </lineage>
</organism>
<dbReference type="Pfam" id="PF26216">
    <property type="entry name" value="GDPGP1_C"/>
    <property type="match status" value="1"/>
</dbReference>
<dbReference type="Proteomes" id="UP000251835">
    <property type="component" value="Unassembled WGS sequence"/>
</dbReference>
<dbReference type="PANTHER" id="PTHR20884:SF8">
    <property type="entry name" value="GDP-D-GLUCOSE PHOSPHORYLASE 1"/>
    <property type="match status" value="1"/>
</dbReference>
<feature type="domain" description="DUF4922" evidence="5">
    <location>
        <begin position="9"/>
        <end position="154"/>
    </location>
</feature>
<dbReference type="EC" id="2.7.7.78" evidence="3"/>
<protein>
    <recommendedName>
        <fullName evidence="4">GDP-D-glucose phosphorylase 1</fullName>
        <ecNumber evidence="3">2.7.7.78</ecNumber>
    </recommendedName>
</protein>
<comment type="caution">
    <text evidence="7">The sequence shown here is derived from an EMBL/GenBank/DDBJ whole genome shotgun (WGS) entry which is preliminary data.</text>
</comment>
<evidence type="ECO:0000256" key="3">
    <source>
        <dbReference type="ARBA" id="ARBA00012507"/>
    </source>
</evidence>
<proteinExistence type="predicted"/>
<name>A0A7L4UNS1_BALHA</name>
<dbReference type="InterPro" id="IPR043171">
    <property type="entry name" value="Ap4A_phos1/2-like"/>
</dbReference>
<evidence type="ECO:0000259" key="5">
    <source>
        <dbReference type="Pfam" id="PF16269"/>
    </source>
</evidence>
<dbReference type="GO" id="GO:0080048">
    <property type="term" value="F:GDP-D-glucose phosphorylase activity"/>
    <property type="evidence" value="ECO:0007669"/>
    <property type="project" value="InterPro"/>
</dbReference>
<dbReference type="PANTHER" id="PTHR20884">
    <property type="entry name" value="GDP-D-GLUCOSE PHOSPHORYLASE 1"/>
    <property type="match status" value="1"/>
</dbReference>
<dbReference type="GO" id="GO:0000166">
    <property type="term" value="F:nucleotide binding"/>
    <property type="evidence" value="ECO:0007669"/>
    <property type="project" value="UniProtKB-KW"/>
</dbReference>